<comment type="catalytic activity">
    <reaction evidence="1 6">
        <text>Hydrolysis of terminal, non-reducing alpha-D-galactose residues in alpha-D-galactosides, including galactose oligosaccharides, galactomannans and galactolipids.</text>
        <dbReference type="EC" id="3.2.1.22"/>
    </reaction>
</comment>
<proteinExistence type="inferred from homology"/>
<dbReference type="GO" id="GO:0004557">
    <property type="term" value="F:alpha-galactosidase activity"/>
    <property type="evidence" value="ECO:0007669"/>
    <property type="project" value="UniProtKB-UniRule"/>
</dbReference>
<feature type="domain" description="Glycosyl hydrolase family 36 C-terminal" evidence="9">
    <location>
        <begin position="623"/>
        <end position="697"/>
    </location>
</feature>
<evidence type="ECO:0000259" key="10">
    <source>
        <dbReference type="Pfam" id="PF16875"/>
    </source>
</evidence>
<dbReference type="InterPro" id="IPR031705">
    <property type="entry name" value="Glyco_hydro_36_C"/>
</dbReference>
<dbReference type="PIRSF" id="PIRSF005536">
    <property type="entry name" value="Agal"/>
    <property type="match status" value="1"/>
</dbReference>
<dbReference type="EMBL" id="JALIRP010000010">
    <property type="protein sequence ID" value="MCJ8014248.1"/>
    <property type="molecule type" value="Genomic_DNA"/>
</dbReference>
<evidence type="ECO:0000313" key="11">
    <source>
        <dbReference type="EMBL" id="MCJ8014248.1"/>
    </source>
</evidence>
<feature type="binding site" evidence="8">
    <location>
        <position position="500"/>
    </location>
    <ligand>
        <name>substrate</name>
    </ligand>
</feature>
<accession>A0A9X1WVC4</accession>
<dbReference type="Pfam" id="PF02065">
    <property type="entry name" value="Melibiase"/>
    <property type="match status" value="1"/>
</dbReference>
<gene>
    <name evidence="11" type="ORF">MUG84_21275</name>
</gene>
<sequence length="704" mass="81026">MIKHDSERKIWVLEGERFAYALGLSKTGTIIQTYFGAKLPYLSDYPEPELIAEYPYTVGSEVYQETFMGFGKASYTEPCLKATFEDGVRDLKLVFIDFKISDGVLSLQMKDSFYPLEVILHYKIIPAYDLLEMHSEVINCGNANILLEQALTGSLYVPRDEAYRLTYLSGKWAGETQLSHTQLPDTKLVLESRRGTTSHFTNPFFMLDRDSKSQEDHGEVYFGALAFSGNWKIVIEKDRLGMVKISAGTNDFDFAWNLKPGDNFVTPILVLGFVKEGFGAVSRNLHRYQREEVLPAEHRSNPRKVLYNSWEATSFDVNEDQQIHLAKIAASIGVELFVMDDGWFGARNSDRAGLGDWVVNPVKFPNGLHRLIREVNELGMDFGLWIEPEMVNPDSDLYRTHPDWVYHFPTRDSTLIRNQLILNLARADVRQYLFESIDRLLSDHNIRFIKWDMNRNFSEPGYPSAPREEQKEIWFRHAEGVYELARKLKQAHPEVIFQSCSGGGGRVDLGILRYFDQVWTSDNTDAFDRLKIQEGFSYAYCSKIMESWVTDEVSWISSRKLTLTYRFHCAMMGNLGIGDNLLKWSPEEQQEARELIYLYKEIRHIVQDGDQYRLKSPSQGPLASVMYVGEQQEEAVVFAFLHSRNFNNNLPRLRLKGLRSEWLYQIDGLEQLFSGQALMAIGIKLDFNGDFQSKVIRISKAKTP</sequence>
<dbReference type="EC" id="3.2.1.22" evidence="3 6"/>
<feature type="binding site" evidence="8">
    <location>
        <position position="522"/>
    </location>
    <ligand>
        <name>substrate</name>
    </ligand>
</feature>
<dbReference type="InterPro" id="IPR000111">
    <property type="entry name" value="Glyco_hydro_27/36_CS"/>
</dbReference>
<feature type="active site" description="Nucleophile" evidence="7">
    <location>
        <position position="452"/>
    </location>
</feature>
<organism evidence="11 12">
    <name type="scientific">Paenibacillus mangrovi</name>
    <dbReference type="NCBI Taxonomy" id="2931978"/>
    <lineage>
        <taxon>Bacteria</taxon>
        <taxon>Bacillati</taxon>
        <taxon>Bacillota</taxon>
        <taxon>Bacilli</taxon>
        <taxon>Bacillales</taxon>
        <taxon>Paenibacillaceae</taxon>
        <taxon>Paenibacillus</taxon>
    </lineage>
</organism>
<dbReference type="RefSeq" id="WP_244728701.1">
    <property type="nucleotide sequence ID" value="NZ_JALIRP010000010.1"/>
</dbReference>
<feature type="binding site" evidence="8">
    <location>
        <begin position="450"/>
        <end position="454"/>
    </location>
    <ligand>
        <name>substrate</name>
    </ligand>
</feature>
<comment type="similarity">
    <text evidence="2">Belongs to the glycosyl hydrolase 36 family.</text>
</comment>
<feature type="binding site" evidence="8">
    <location>
        <begin position="340"/>
        <end position="341"/>
    </location>
    <ligand>
        <name>substrate</name>
    </ligand>
</feature>
<protein>
    <recommendedName>
        <fullName evidence="3 6">Alpha-galactosidase</fullName>
        <ecNumber evidence="3 6">3.2.1.22</ecNumber>
    </recommendedName>
</protein>
<evidence type="ECO:0000256" key="7">
    <source>
        <dbReference type="PIRSR" id="PIRSR005536-1"/>
    </source>
</evidence>
<evidence type="ECO:0000256" key="5">
    <source>
        <dbReference type="ARBA" id="ARBA00023295"/>
    </source>
</evidence>
<dbReference type="InterPro" id="IPR031704">
    <property type="entry name" value="Glyco_hydro_36_N"/>
</dbReference>
<keyword evidence="5 6" id="KW-0326">Glycosidase</keyword>
<name>A0A9X1WVC4_9BACL</name>
<feature type="domain" description="Glycosyl hydrolase family 36 N-terminal" evidence="10">
    <location>
        <begin position="30"/>
        <end position="259"/>
    </location>
</feature>
<evidence type="ECO:0000256" key="4">
    <source>
        <dbReference type="ARBA" id="ARBA00022801"/>
    </source>
</evidence>
<comment type="caution">
    <text evidence="11">The sequence shown here is derived from an EMBL/GenBank/DDBJ whole genome shotgun (WGS) entry which is preliminary data.</text>
</comment>
<dbReference type="PANTHER" id="PTHR43053">
    <property type="entry name" value="GLYCOSIDASE FAMILY 31"/>
    <property type="match status" value="1"/>
</dbReference>
<dbReference type="InterPro" id="IPR017853">
    <property type="entry name" value="GH"/>
</dbReference>
<dbReference type="PRINTS" id="PR00743">
    <property type="entry name" value="GLHYDRLASE36"/>
</dbReference>
<dbReference type="SUPFAM" id="SSF51445">
    <property type="entry name" value="(Trans)glycosidases"/>
    <property type="match status" value="1"/>
</dbReference>
<evidence type="ECO:0000256" key="8">
    <source>
        <dbReference type="PIRSR" id="PIRSR005536-2"/>
    </source>
</evidence>
<dbReference type="PROSITE" id="PS00512">
    <property type="entry name" value="ALPHA_GALACTOSIDASE"/>
    <property type="match status" value="1"/>
</dbReference>
<dbReference type="Pfam" id="PF16874">
    <property type="entry name" value="Glyco_hydro_36C"/>
    <property type="match status" value="1"/>
</dbReference>
<dbReference type="InterPro" id="IPR050985">
    <property type="entry name" value="Alpha-glycosidase_related"/>
</dbReference>
<feature type="binding site" evidence="8">
    <location>
        <position position="172"/>
    </location>
    <ligand>
        <name>substrate</name>
    </ligand>
</feature>
<dbReference type="CDD" id="cd14791">
    <property type="entry name" value="GH36"/>
    <property type="match status" value="1"/>
</dbReference>
<evidence type="ECO:0000256" key="2">
    <source>
        <dbReference type="ARBA" id="ARBA00006202"/>
    </source>
</evidence>
<evidence type="ECO:0000256" key="1">
    <source>
        <dbReference type="ARBA" id="ARBA00001255"/>
    </source>
</evidence>
<evidence type="ECO:0000256" key="3">
    <source>
        <dbReference type="ARBA" id="ARBA00012755"/>
    </source>
</evidence>
<dbReference type="Proteomes" id="UP001139347">
    <property type="component" value="Unassembled WGS sequence"/>
</dbReference>
<reference evidence="11" key="1">
    <citation type="submission" date="2022-04" db="EMBL/GenBank/DDBJ databases">
        <title>Paenibacillus mangrovi sp. nov., a novel endophytic bacterium isolated from bark of Kandelia candel.</title>
        <authorList>
            <person name="Tuo L."/>
        </authorList>
    </citation>
    <scope>NUCLEOTIDE SEQUENCE</scope>
    <source>
        <strain evidence="11">KQZ6P-2</strain>
    </source>
</reference>
<dbReference type="Gene3D" id="3.20.20.70">
    <property type="entry name" value="Aldolase class I"/>
    <property type="match status" value="1"/>
</dbReference>
<evidence type="ECO:0000313" key="12">
    <source>
        <dbReference type="Proteomes" id="UP001139347"/>
    </source>
</evidence>
<dbReference type="Gene3D" id="2.60.40.1180">
    <property type="entry name" value="Golgi alpha-mannosidase II"/>
    <property type="match status" value="1"/>
</dbReference>
<dbReference type="Pfam" id="PF16875">
    <property type="entry name" value="Glyco_hydro_36N"/>
    <property type="match status" value="1"/>
</dbReference>
<dbReference type="Gene3D" id="2.70.98.60">
    <property type="entry name" value="alpha-galactosidase from lactobacil brevis"/>
    <property type="match status" value="1"/>
</dbReference>
<feature type="binding site" evidence="8">
    <location>
        <position position="417"/>
    </location>
    <ligand>
        <name>substrate</name>
    </ligand>
</feature>
<evidence type="ECO:0000256" key="6">
    <source>
        <dbReference type="PIRNR" id="PIRNR005536"/>
    </source>
</evidence>
<evidence type="ECO:0000259" key="9">
    <source>
        <dbReference type="Pfam" id="PF16874"/>
    </source>
</evidence>
<dbReference type="AlphaFoldDB" id="A0A9X1WVC4"/>
<dbReference type="FunFam" id="3.20.20.70:FF:000118">
    <property type="entry name" value="Alpha-galactosidase"/>
    <property type="match status" value="1"/>
</dbReference>
<keyword evidence="12" id="KW-1185">Reference proteome</keyword>
<dbReference type="InterPro" id="IPR038417">
    <property type="entry name" value="Alpga-gal_N_sf"/>
</dbReference>
<feature type="active site" description="Proton donor" evidence="7">
    <location>
        <position position="522"/>
    </location>
</feature>
<dbReference type="GO" id="GO:0016052">
    <property type="term" value="P:carbohydrate catabolic process"/>
    <property type="evidence" value="ECO:0007669"/>
    <property type="project" value="InterPro"/>
</dbReference>
<dbReference type="InterPro" id="IPR013780">
    <property type="entry name" value="Glyco_hydro_b"/>
</dbReference>
<dbReference type="InterPro" id="IPR002252">
    <property type="entry name" value="Glyco_hydro_36"/>
</dbReference>
<dbReference type="InterPro" id="IPR013785">
    <property type="entry name" value="Aldolase_TIM"/>
</dbReference>
<keyword evidence="4 6" id="KW-0378">Hydrolase</keyword>
<dbReference type="PANTHER" id="PTHR43053:SF3">
    <property type="entry name" value="ALPHA-GALACTOSIDASE C-RELATED"/>
    <property type="match status" value="1"/>
</dbReference>